<dbReference type="SUPFAM" id="SSF52113">
    <property type="entry name" value="BRCT domain"/>
    <property type="match status" value="1"/>
</dbReference>
<dbReference type="OMA" id="KIAFTMC"/>
<dbReference type="InterPro" id="IPR001357">
    <property type="entry name" value="BRCT_dom"/>
</dbReference>
<evidence type="ECO:0000256" key="2">
    <source>
        <dbReference type="ARBA" id="ARBA00022763"/>
    </source>
</evidence>
<feature type="region of interest" description="Disordered" evidence="6">
    <location>
        <begin position="586"/>
        <end position="747"/>
    </location>
</feature>
<dbReference type="GO" id="GO:0006302">
    <property type="term" value="P:double-strand break repair"/>
    <property type="evidence" value="ECO:0007669"/>
    <property type="project" value="EnsemblMetazoa"/>
</dbReference>
<dbReference type="FunCoup" id="B4IWQ9">
    <property type="interactions" value="119"/>
</dbReference>
<evidence type="ECO:0000313" key="11">
    <source>
        <dbReference type="Proteomes" id="UP000001070"/>
    </source>
</evidence>
<keyword evidence="11" id="KW-1185">Reference proteome</keyword>
<evidence type="ECO:0000259" key="9">
    <source>
        <dbReference type="Pfam" id="PF18221"/>
    </source>
</evidence>
<sequence length="1036" mass="114408">MKVSFRIDDNNNRSAVQLEPDIIYRIGRRLGLELHSDDETMELAHATIALLADGNVRLSAVAGKVFVNGLETGEEIKNISKIDAVDGIVNLSFGKVAAKLHFNAVNHLDIEAAYDTSGFEESTKDKTVNTTADSLNIPETEPQSINTTGNRDSFIIPETQFVNLNRSSMASKASMSSMGEDFLIPETQDVLLENPVQLQQHPDKNIASDEESSELGTQIRICTQDFNEINEDAIDDFDSSLLLGDGGLTVLPTLGQAKDNKNGADLEMSALNWSASNSKCTALNSTKADEVSTRGDICLTPDQSVAGQRSNELEDVPSTPDIFELIGDEPNERQSNEPGTSNRDDTQQLSVAKLPAAANIETPESNPLEQEDNSQDFIETQAFPARNAISVQPNLLDSDDSMQEFFEAPRLITGFIENQATTAMAKPNQSSATRLSIAAQVHNNFEDFIETQPFPTKKPLTTSSPYTKANKTPENMQDFIATQAFIRPPPKSMPKSNEILRPNLNSSAEIHSNEDLKETQLFIPPTKKTDKTADNENVADSLQFSLNLSLRDDLDAELKELISLSPLMNTPSDFEQQNKFDFDEDKMQEKKISQSKEVPIQPGSKQGAQQKAAKNSGCKRSATRSKSPEMSPPKKARSQRTLPTVASTVDAITKTGKSADEQVSNERRHGRQRKTSTITPKLTESSSETNTESTHQSEESVKDLKRSDTESASGSKVSKERKLKQSKDDKPSIGEATKPVSRRAGQKSHIGDVVIKIKRQKISTSMNSALQEDTSFAAATSKEKAMTSTSQEVANASSKRAARVRKTVNSSEISQEEEPSTSAEARKLNINDYIKNIKSSGRKIRLSLTMCNNAELHTVLSYLRNNVEISNDPLTCDLLIMDKGERTYKFLVAIASNKPVLSSRWLHALRETRSIVVKSEHIFSDAKFEDIFKFKPLSVLEKPSLLKGLNFMLGNDILPNANEMKAIIQCAGGHVYTRAPSVASIVPFYVVTSKKEKKLWSHLRDYTNVHYIKTEGVMQALLQVNLELLDEHKLTF</sequence>
<dbReference type="GO" id="GO:0045944">
    <property type="term" value="P:positive regulation of transcription by RNA polymerase II"/>
    <property type="evidence" value="ECO:0007669"/>
    <property type="project" value="EnsemblMetazoa"/>
</dbReference>
<keyword evidence="3" id="KW-0539">Nucleus</keyword>
<feature type="compositionally biased region" description="Polar residues" evidence="6">
    <location>
        <begin position="459"/>
        <end position="471"/>
    </location>
</feature>
<dbReference type="Pfam" id="PF16589">
    <property type="entry name" value="BRCT_2"/>
    <property type="match status" value="1"/>
</dbReference>
<dbReference type="GO" id="GO:0000775">
    <property type="term" value="C:chromosome, centromeric region"/>
    <property type="evidence" value="ECO:0007669"/>
    <property type="project" value="EnsemblMetazoa"/>
</dbReference>
<dbReference type="GO" id="GO:0000791">
    <property type="term" value="C:euchromatin"/>
    <property type="evidence" value="ECO:0007669"/>
    <property type="project" value="EnsemblMetazoa"/>
</dbReference>
<dbReference type="EMBL" id="CH916366">
    <property type="protein sequence ID" value="EDV96285.1"/>
    <property type="molecule type" value="Genomic_DNA"/>
</dbReference>
<dbReference type="InterPro" id="IPR040513">
    <property type="entry name" value="MU2_FHA"/>
</dbReference>
<dbReference type="STRING" id="7222.B4IWQ9"/>
<evidence type="ECO:0000256" key="4">
    <source>
        <dbReference type="ARBA" id="ARBA00023858"/>
    </source>
</evidence>
<dbReference type="AlphaFoldDB" id="B4IWQ9"/>
<feature type="compositionally biased region" description="Low complexity" evidence="6">
    <location>
        <begin position="683"/>
        <end position="694"/>
    </location>
</feature>
<dbReference type="InterPro" id="IPR036420">
    <property type="entry name" value="BRCT_dom_sf"/>
</dbReference>
<dbReference type="PANTHER" id="PTHR23196:SF1">
    <property type="entry name" value="PAX-INTERACTING PROTEIN 1"/>
    <property type="match status" value="1"/>
</dbReference>
<feature type="domain" description="BRCT" evidence="7">
    <location>
        <begin position="945"/>
        <end position="1027"/>
    </location>
</feature>
<dbReference type="Pfam" id="PF16770">
    <property type="entry name" value="RTT107_BRCT_5"/>
    <property type="match status" value="1"/>
</dbReference>
<feature type="compositionally biased region" description="Basic and acidic residues" evidence="6">
    <location>
        <begin position="657"/>
        <end position="667"/>
    </location>
</feature>
<dbReference type="InterPro" id="IPR051579">
    <property type="entry name" value="DDR_Transcriptional_Reg"/>
</dbReference>
<feature type="domain" description="Mutator 2 fork head associated" evidence="9">
    <location>
        <begin position="10"/>
        <end position="102"/>
    </location>
</feature>
<dbReference type="Pfam" id="PF18221">
    <property type="entry name" value="MU2_FHA"/>
    <property type="match status" value="1"/>
</dbReference>
<protein>
    <recommendedName>
        <fullName evidence="4">PAX-interacting protein 1</fullName>
    </recommendedName>
    <alternativeName>
        <fullName evidence="5">PAX transactivation activation domain-interacting protein</fullName>
    </alternativeName>
</protein>
<dbReference type="CDD" id="cd18432">
    <property type="entry name" value="BRCT_PAXIP1_rpt6_like"/>
    <property type="match status" value="1"/>
</dbReference>
<proteinExistence type="predicted"/>
<dbReference type="Proteomes" id="UP000001070">
    <property type="component" value="Unassembled WGS sequence"/>
</dbReference>
<evidence type="ECO:0000256" key="3">
    <source>
        <dbReference type="ARBA" id="ARBA00023242"/>
    </source>
</evidence>
<evidence type="ECO:0000256" key="6">
    <source>
        <dbReference type="SAM" id="MobiDB-lite"/>
    </source>
</evidence>
<evidence type="ECO:0000259" key="8">
    <source>
        <dbReference type="Pfam" id="PF16770"/>
    </source>
</evidence>
<evidence type="ECO:0000259" key="7">
    <source>
        <dbReference type="Pfam" id="PF16589"/>
    </source>
</evidence>
<feature type="compositionally biased region" description="Basic and acidic residues" evidence="6">
    <location>
        <begin position="695"/>
        <end position="709"/>
    </location>
</feature>
<feature type="domain" description="BRCT" evidence="8">
    <location>
        <begin position="841"/>
        <end position="920"/>
    </location>
</feature>
<dbReference type="eggNOG" id="KOG2043">
    <property type="taxonomic scope" value="Eukaryota"/>
</dbReference>
<accession>B4IWQ9</accession>
<dbReference type="OrthoDB" id="342264at2759"/>
<reference evidence="10 11" key="1">
    <citation type="journal article" date="2007" name="Nature">
        <title>Evolution of genes and genomes on the Drosophila phylogeny.</title>
        <authorList>
            <consortium name="Drosophila 12 Genomes Consortium"/>
            <person name="Clark A.G."/>
            <person name="Eisen M.B."/>
            <person name="Smith D.R."/>
            <person name="Bergman C.M."/>
            <person name="Oliver B."/>
            <person name="Markow T.A."/>
            <person name="Kaufman T.C."/>
            <person name="Kellis M."/>
            <person name="Gelbart W."/>
            <person name="Iyer V.N."/>
            <person name="Pollard D.A."/>
            <person name="Sackton T.B."/>
            <person name="Larracuente A.M."/>
            <person name="Singh N.D."/>
            <person name="Abad J.P."/>
            <person name="Abt D.N."/>
            <person name="Adryan B."/>
            <person name="Aguade M."/>
            <person name="Akashi H."/>
            <person name="Anderson W.W."/>
            <person name="Aquadro C.F."/>
            <person name="Ardell D.H."/>
            <person name="Arguello R."/>
            <person name="Artieri C.G."/>
            <person name="Barbash D.A."/>
            <person name="Barker D."/>
            <person name="Barsanti P."/>
            <person name="Batterham P."/>
            <person name="Batzoglou S."/>
            <person name="Begun D."/>
            <person name="Bhutkar A."/>
            <person name="Blanco E."/>
            <person name="Bosak S.A."/>
            <person name="Bradley R.K."/>
            <person name="Brand A.D."/>
            <person name="Brent M.R."/>
            <person name="Brooks A.N."/>
            <person name="Brown R.H."/>
            <person name="Butlin R.K."/>
            <person name="Caggese C."/>
            <person name="Calvi B.R."/>
            <person name="Bernardo de Carvalho A."/>
            <person name="Caspi A."/>
            <person name="Castrezana S."/>
            <person name="Celniker S.E."/>
            <person name="Chang J.L."/>
            <person name="Chapple C."/>
            <person name="Chatterji S."/>
            <person name="Chinwalla A."/>
            <person name="Civetta A."/>
            <person name="Clifton S.W."/>
            <person name="Comeron J.M."/>
            <person name="Costello J.C."/>
            <person name="Coyne J.A."/>
            <person name="Daub J."/>
            <person name="David R.G."/>
            <person name="Delcher A.L."/>
            <person name="Delehaunty K."/>
            <person name="Do C.B."/>
            <person name="Ebling H."/>
            <person name="Edwards K."/>
            <person name="Eickbush T."/>
            <person name="Evans J.D."/>
            <person name="Filipski A."/>
            <person name="Findeiss S."/>
            <person name="Freyhult E."/>
            <person name="Fulton L."/>
            <person name="Fulton R."/>
            <person name="Garcia A.C."/>
            <person name="Gardiner A."/>
            <person name="Garfield D.A."/>
            <person name="Garvin B.E."/>
            <person name="Gibson G."/>
            <person name="Gilbert D."/>
            <person name="Gnerre S."/>
            <person name="Godfrey J."/>
            <person name="Good R."/>
            <person name="Gotea V."/>
            <person name="Gravely B."/>
            <person name="Greenberg A.J."/>
            <person name="Griffiths-Jones S."/>
            <person name="Gross S."/>
            <person name="Guigo R."/>
            <person name="Gustafson E.A."/>
            <person name="Haerty W."/>
            <person name="Hahn M.W."/>
            <person name="Halligan D.L."/>
            <person name="Halpern A.L."/>
            <person name="Halter G.M."/>
            <person name="Han M.V."/>
            <person name="Heger A."/>
            <person name="Hillier L."/>
            <person name="Hinrichs A.S."/>
            <person name="Holmes I."/>
            <person name="Hoskins R.A."/>
            <person name="Hubisz M.J."/>
            <person name="Hultmark D."/>
            <person name="Huntley M.A."/>
            <person name="Jaffe D.B."/>
            <person name="Jagadeeshan S."/>
            <person name="Jeck W.R."/>
            <person name="Johnson J."/>
            <person name="Jones C.D."/>
            <person name="Jordan W.C."/>
            <person name="Karpen G.H."/>
            <person name="Kataoka E."/>
            <person name="Keightley P.D."/>
            <person name="Kheradpour P."/>
            <person name="Kirkness E.F."/>
            <person name="Koerich L.B."/>
            <person name="Kristiansen K."/>
            <person name="Kudrna D."/>
            <person name="Kulathinal R.J."/>
            <person name="Kumar S."/>
            <person name="Kwok R."/>
            <person name="Lander E."/>
            <person name="Langley C.H."/>
            <person name="Lapoint R."/>
            <person name="Lazzaro B.P."/>
            <person name="Lee S.J."/>
            <person name="Levesque L."/>
            <person name="Li R."/>
            <person name="Lin C.F."/>
            <person name="Lin M.F."/>
            <person name="Lindblad-Toh K."/>
            <person name="Llopart A."/>
            <person name="Long M."/>
            <person name="Low L."/>
            <person name="Lozovsky E."/>
            <person name="Lu J."/>
            <person name="Luo M."/>
            <person name="Machado C.A."/>
            <person name="Makalowski W."/>
            <person name="Marzo M."/>
            <person name="Matsuda M."/>
            <person name="Matzkin L."/>
            <person name="McAllister B."/>
            <person name="McBride C.S."/>
            <person name="McKernan B."/>
            <person name="McKernan K."/>
            <person name="Mendez-Lago M."/>
            <person name="Minx P."/>
            <person name="Mollenhauer M.U."/>
            <person name="Montooth K."/>
            <person name="Mount S.M."/>
            <person name="Mu X."/>
            <person name="Myers E."/>
            <person name="Negre B."/>
            <person name="Newfeld S."/>
            <person name="Nielsen R."/>
            <person name="Noor M.A."/>
            <person name="O'Grady P."/>
            <person name="Pachter L."/>
            <person name="Papaceit M."/>
            <person name="Parisi M.J."/>
            <person name="Parisi M."/>
            <person name="Parts L."/>
            <person name="Pedersen J.S."/>
            <person name="Pesole G."/>
            <person name="Phillippy A.M."/>
            <person name="Ponting C.P."/>
            <person name="Pop M."/>
            <person name="Porcelli D."/>
            <person name="Powell J.R."/>
            <person name="Prohaska S."/>
            <person name="Pruitt K."/>
            <person name="Puig M."/>
            <person name="Quesneville H."/>
            <person name="Ram K.R."/>
            <person name="Rand D."/>
            <person name="Rasmussen M.D."/>
            <person name="Reed L.K."/>
            <person name="Reenan R."/>
            <person name="Reily A."/>
            <person name="Remington K.A."/>
            <person name="Rieger T.T."/>
            <person name="Ritchie M.G."/>
            <person name="Robin C."/>
            <person name="Rogers Y.H."/>
            <person name="Rohde C."/>
            <person name="Rozas J."/>
            <person name="Rubenfield M.J."/>
            <person name="Ruiz A."/>
            <person name="Russo S."/>
            <person name="Salzberg S.L."/>
            <person name="Sanchez-Gracia A."/>
            <person name="Saranga D.J."/>
            <person name="Sato H."/>
            <person name="Schaeffer S.W."/>
            <person name="Schatz M.C."/>
            <person name="Schlenke T."/>
            <person name="Schwartz R."/>
            <person name="Segarra C."/>
            <person name="Singh R.S."/>
            <person name="Sirot L."/>
            <person name="Sirota M."/>
            <person name="Sisneros N.B."/>
            <person name="Smith C.D."/>
            <person name="Smith T.F."/>
            <person name="Spieth J."/>
            <person name="Stage D.E."/>
            <person name="Stark A."/>
            <person name="Stephan W."/>
            <person name="Strausberg R.L."/>
            <person name="Strempel S."/>
            <person name="Sturgill D."/>
            <person name="Sutton G."/>
            <person name="Sutton G.G."/>
            <person name="Tao W."/>
            <person name="Teichmann S."/>
            <person name="Tobari Y.N."/>
            <person name="Tomimura Y."/>
            <person name="Tsolas J.M."/>
            <person name="Valente V.L."/>
            <person name="Venter E."/>
            <person name="Venter J.C."/>
            <person name="Vicario S."/>
            <person name="Vieira F.G."/>
            <person name="Vilella A.J."/>
            <person name="Villasante A."/>
            <person name="Walenz B."/>
            <person name="Wang J."/>
            <person name="Wasserman M."/>
            <person name="Watts T."/>
            <person name="Wilson D."/>
            <person name="Wilson R.K."/>
            <person name="Wing R.A."/>
            <person name="Wolfner M.F."/>
            <person name="Wong A."/>
            <person name="Wong G.K."/>
            <person name="Wu C.I."/>
            <person name="Wu G."/>
            <person name="Yamamoto D."/>
            <person name="Yang H.P."/>
            <person name="Yang S.P."/>
            <person name="Yorke J.A."/>
            <person name="Yoshida K."/>
            <person name="Zdobnov E."/>
            <person name="Zhang P."/>
            <person name="Zhang Y."/>
            <person name="Zimin A.V."/>
            <person name="Baldwin J."/>
            <person name="Abdouelleil A."/>
            <person name="Abdulkadir J."/>
            <person name="Abebe A."/>
            <person name="Abera B."/>
            <person name="Abreu J."/>
            <person name="Acer S.C."/>
            <person name="Aftuck L."/>
            <person name="Alexander A."/>
            <person name="An P."/>
            <person name="Anderson E."/>
            <person name="Anderson S."/>
            <person name="Arachi H."/>
            <person name="Azer M."/>
            <person name="Bachantsang P."/>
            <person name="Barry A."/>
            <person name="Bayul T."/>
            <person name="Berlin A."/>
            <person name="Bessette D."/>
            <person name="Bloom T."/>
            <person name="Blye J."/>
            <person name="Boguslavskiy L."/>
            <person name="Bonnet C."/>
            <person name="Boukhgalter B."/>
            <person name="Bourzgui I."/>
            <person name="Brown A."/>
            <person name="Cahill P."/>
            <person name="Channer S."/>
            <person name="Cheshatsang Y."/>
            <person name="Chuda L."/>
            <person name="Citroen M."/>
            <person name="Collymore A."/>
            <person name="Cooke P."/>
            <person name="Costello M."/>
            <person name="D'Aco K."/>
            <person name="Daza R."/>
            <person name="De Haan G."/>
            <person name="DeGray S."/>
            <person name="DeMaso C."/>
            <person name="Dhargay N."/>
            <person name="Dooley K."/>
            <person name="Dooley E."/>
            <person name="Doricent M."/>
            <person name="Dorje P."/>
            <person name="Dorjee K."/>
            <person name="Dupes A."/>
            <person name="Elong R."/>
            <person name="Falk J."/>
            <person name="Farina A."/>
            <person name="Faro S."/>
            <person name="Ferguson D."/>
            <person name="Fisher S."/>
            <person name="Foley C.D."/>
            <person name="Franke A."/>
            <person name="Friedrich D."/>
            <person name="Gadbois L."/>
            <person name="Gearin G."/>
            <person name="Gearin C.R."/>
            <person name="Giannoukos G."/>
            <person name="Goode T."/>
            <person name="Graham J."/>
            <person name="Grandbois E."/>
            <person name="Grewal S."/>
            <person name="Gyaltsen K."/>
            <person name="Hafez N."/>
            <person name="Hagos B."/>
            <person name="Hall J."/>
            <person name="Henson C."/>
            <person name="Hollinger A."/>
            <person name="Honan T."/>
            <person name="Huard M.D."/>
            <person name="Hughes L."/>
            <person name="Hurhula B."/>
            <person name="Husby M.E."/>
            <person name="Kamat A."/>
            <person name="Kanga B."/>
            <person name="Kashin S."/>
            <person name="Khazanovich D."/>
            <person name="Kisner P."/>
            <person name="Lance K."/>
            <person name="Lara M."/>
            <person name="Lee W."/>
            <person name="Lennon N."/>
            <person name="Letendre F."/>
            <person name="LeVine R."/>
            <person name="Lipovsky A."/>
            <person name="Liu X."/>
            <person name="Liu J."/>
            <person name="Liu S."/>
            <person name="Lokyitsang T."/>
            <person name="Lokyitsang Y."/>
            <person name="Lubonja R."/>
            <person name="Lui A."/>
            <person name="MacDonald P."/>
            <person name="Magnisalis V."/>
            <person name="Maru K."/>
            <person name="Matthews C."/>
            <person name="McCusker W."/>
            <person name="McDonough S."/>
            <person name="Mehta T."/>
            <person name="Meldrim J."/>
            <person name="Meneus L."/>
            <person name="Mihai O."/>
            <person name="Mihalev A."/>
            <person name="Mihova T."/>
            <person name="Mittelman R."/>
            <person name="Mlenga V."/>
            <person name="Montmayeur A."/>
            <person name="Mulrain L."/>
            <person name="Navidi A."/>
            <person name="Naylor J."/>
            <person name="Negash T."/>
            <person name="Nguyen T."/>
            <person name="Nguyen N."/>
            <person name="Nicol R."/>
            <person name="Norbu C."/>
            <person name="Norbu N."/>
            <person name="Novod N."/>
            <person name="O'Neill B."/>
            <person name="Osman S."/>
            <person name="Markiewicz E."/>
            <person name="Oyono O.L."/>
            <person name="Patti C."/>
            <person name="Phunkhang P."/>
            <person name="Pierre F."/>
            <person name="Priest M."/>
            <person name="Raghuraman S."/>
            <person name="Rege F."/>
            <person name="Reyes R."/>
            <person name="Rise C."/>
            <person name="Rogov P."/>
            <person name="Ross K."/>
            <person name="Ryan E."/>
            <person name="Settipalli S."/>
            <person name="Shea T."/>
            <person name="Sherpa N."/>
            <person name="Shi L."/>
            <person name="Shih D."/>
            <person name="Sparrow T."/>
            <person name="Spaulding J."/>
            <person name="Stalker J."/>
            <person name="Stange-Thomann N."/>
            <person name="Stavropoulos S."/>
            <person name="Stone C."/>
            <person name="Strader C."/>
            <person name="Tesfaye S."/>
            <person name="Thomson T."/>
            <person name="Thoulutsang Y."/>
            <person name="Thoulutsang D."/>
            <person name="Topham K."/>
            <person name="Topping I."/>
            <person name="Tsamla T."/>
            <person name="Vassiliev H."/>
            <person name="Vo A."/>
            <person name="Wangchuk T."/>
            <person name="Wangdi T."/>
            <person name="Weiand M."/>
            <person name="Wilkinson J."/>
            <person name="Wilson A."/>
            <person name="Yadav S."/>
            <person name="Young G."/>
            <person name="Yu Q."/>
            <person name="Zembek L."/>
            <person name="Zhong D."/>
            <person name="Zimmer A."/>
            <person name="Zwirko Z."/>
            <person name="Jaffe D.B."/>
            <person name="Alvarez P."/>
            <person name="Brockman W."/>
            <person name="Butler J."/>
            <person name="Chin C."/>
            <person name="Gnerre S."/>
            <person name="Grabherr M."/>
            <person name="Kleber M."/>
            <person name="Mauceli E."/>
            <person name="MacCallum I."/>
        </authorList>
    </citation>
    <scope>NUCLEOTIDE SEQUENCE [LARGE SCALE GENOMIC DNA]</scope>
    <source>
        <strain evidence="11">Tucson 15287-2541.00</strain>
    </source>
</reference>
<dbReference type="Gene3D" id="2.60.200.20">
    <property type="match status" value="1"/>
</dbReference>
<feature type="region of interest" description="Disordered" evidence="6">
    <location>
        <begin position="452"/>
        <end position="471"/>
    </location>
</feature>
<dbReference type="GO" id="GO:0005634">
    <property type="term" value="C:nucleus"/>
    <property type="evidence" value="ECO:0007669"/>
    <property type="project" value="UniProtKB-SubCell"/>
</dbReference>
<dbReference type="PhylomeDB" id="B4IWQ9"/>
<evidence type="ECO:0000256" key="1">
    <source>
        <dbReference type="ARBA" id="ARBA00004123"/>
    </source>
</evidence>
<dbReference type="Gene3D" id="3.40.50.10190">
    <property type="entry name" value="BRCT domain"/>
    <property type="match status" value="2"/>
</dbReference>
<dbReference type="InParanoid" id="B4IWQ9"/>
<dbReference type="GO" id="GO:0090052">
    <property type="term" value="P:regulation of pericentric heterochromatin formation"/>
    <property type="evidence" value="ECO:0007669"/>
    <property type="project" value="EnsemblMetazoa"/>
</dbReference>
<comment type="subcellular location">
    <subcellularLocation>
        <location evidence="1">Nucleus</location>
    </subcellularLocation>
</comment>
<organism evidence="11">
    <name type="scientific">Drosophila grimshawi</name>
    <name type="common">Hawaiian fruit fly</name>
    <name type="synonym">Idiomyia grimshawi</name>
    <dbReference type="NCBI Taxonomy" id="7222"/>
    <lineage>
        <taxon>Eukaryota</taxon>
        <taxon>Metazoa</taxon>
        <taxon>Ecdysozoa</taxon>
        <taxon>Arthropoda</taxon>
        <taxon>Hexapoda</taxon>
        <taxon>Insecta</taxon>
        <taxon>Pterygota</taxon>
        <taxon>Neoptera</taxon>
        <taxon>Endopterygota</taxon>
        <taxon>Diptera</taxon>
        <taxon>Brachycera</taxon>
        <taxon>Muscomorpha</taxon>
        <taxon>Ephydroidea</taxon>
        <taxon>Drosophilidae</taxon>
        <taxon>Drosophila</taxon>
        <taxon>Hawaiian Drosophila</taxon>
    </lineage>
</organism>
<evidence type="ECO:0000256" key="5">
    <source>
        <dbReference type="ARBA" id="ARBA00030146"/>
    </source>
</evidence>
<feature type="compositionally biased region" description="Basic and acidic residues" evidence="6">
    <location>
        <begin position="717"/>
        <end position="732"/>
    </location>
</feature>
<dbReference type="CDD" id="cd17744">
    <property type="entry name" value="BRCT_MDC1_rpt1"/>
    <property type="match status" value="1"/>
</dbReference>
<name>B4IWQ9_DROGR</name>
<dbReference type="PANTHER" id="PTHR23196">
    <property type="entry name" value="PAX TRANSCRIPTION ACTIVATION DOMAIN INTERACTING PROTEIN"/>
    <property type="match status" value="1"/>
</dbReference>
<dbReference type="HOGENOM" id="CLU_011087_0_0_1"/>
<keyword evidence="2" id="KW-0227">DNA damage</keyword>
<evidence type="ECO:0000313" key="10">
    <source>
        <dbReference type="EMBL" id="EDV96285.1"/>
    </source>
</evidence>
<feature type="region of interest" description="Disordered" evidence="6">
    <location>
        <begin position="302"/>
        <end position="347"/>
    </location>
</feature>
<gene>
    <name evidence="10" type="primary">Dgri\GH15292</name>
    <name evidence="10" type="ORF">Dgri_GH15292</name>
</gene>
<dbReference type="GO" id="GO:0003713">
    <property type="term" value="F:transcription coactivator activity"/>
    <property type="evidence" value="ECO:0007669"/>
    <property type="project" value="EnsemblMetazoa"/>
</dbReference>
<feature type="compositionally biased region" description="Polar residues" evidence="6">
    <location>
        <begin position="603"/>
        <end position="613"/>
    </location>
</feature>